<name>A0ABW1KYY1_9PROT</name>
<keyword evidence="2" id="KW-1185">Reference proteome</keyword>
<evidence type="ECO:0000313" key="1">
    <source>
        <dbReference type="EMBL" id="MFC6037295.1"/>
    </source>
</evidence>
<dbReference type="RefSeq" id="WP_379881308.1">
    <property type="nucleotide sequence ID" value="NZ_JBHPON010000003.1"/>
</dbReference>
<comment type="caution">
    <text evidence="1">The sequence shown here is derived from an EMBL/GenBank/DDBJ whole genome shotgun (WGS) entry which is preliminary data.</text>
</comment>
<accession>A0ABW1KYY1</accession>
<evidence type="ECO:0000313" key="2">
    <source>
        <dbReference type="Proteomes" id="UP001596116"/>
    </source>
</evidence>
<dbReference type="PANTHER" id="PTHR43857:SF1">
    <property type="entry name" value="YJGH FAMILY PROTEIN"/>
    <property type="match status" value="1"/>
</dbReference>
<dbReference type="SUPFAM" id="SSF55298">
    <property type="entry name" value="YjgF-like"/>
    <property type="match status" value="1"/>
</dbReference>
<protein>
    <submittedName>
        <fullName evidence="1">RidA family protein</fullName>
        <ecNumber evidence="1">3.5.-.-</ecNumber>
    </submittedName>
</protein>
<dbReference type="Proteomes" id="UP001596116">
    <property type="component" value="Unassembled WGS sequence"/>
</dbReference>
<dbReference type="Pfam" id="PF01042">
    <property type="entry name" value="Ribonuc_L-PSP"/>
    <property type="match status" value="1"/>
</dbReference>
<sequence length="134" mass="14108">MPIVSFSNPPGLIDPTDFHFSQMAVVDPGARMIFLAGQGGFAADGKLSSDFEEQARQVFQNIAVALESAGAHIGDIVRLTVFIVGYDVERMKAYHAAQLDALGEHRPAATLIPVAQLGAPAMLIEIEATAASSA</sequence>
<organism evidence="1 2">
    <name type="scientific">Hyphococcus aureus</name>
    <dbReference type="NCBI Taxonomy" id="2666033"/>
    <lineage>
        <taxon>Bacteria</taxon>
        <taxon>Pseudomonadati</taxon>
        <taxon>Pseudomonadota</taxon>
        <taxon>Alphaproteobacteria</taxon>
        <taxon>Parvularculales</taxon>
        <taxon>Parvularculaceae</taxon>
        <taxon>Hyphococcus</taxon>
    </lineage>
</organism>
<dbReference type="GO" id="GO:0016787">
    <property type="term" value="F:hydrolase activity"/>
    <property type="evidence" value="ECO:0007669"/>
    <property type="project" value="UniProtKB-KW"/>
</dbReference>
<reference evidence="1 2" key="1">
    <citation type="submission" date="2024-09" db="EMBL/GenBank/DDBJ databases">
        <authorList>
            <person name="Zhang Z.-H."/>
        </authorList>
    </citation>
    <scope>NUCLEOTIDE SEQUENCE [LARGE SCALE GENOMIC DNA]</scope>
    <source>
        <strain evidence="1 2">HHTR114</strain>
    </source>
</reference>
<dbReference type="EC" id="3.5.-.-" evidence="1"/>
<dbReference type="PANTHER" id="PTHR43857">
    <property type="entry name" value="BLR7761 PROTEIN"/>
    <property type="match status" value="1"/>
</dbReference>
<gene>
    <name evidence="1" type="ORF">ACFMB1_17185</name>
</gene>
<proteinExistence type="predicted"/>
<dbReference type="InterPro" id="IPR006175">
    <property type="entry name" value="YjgF/YER057c/UK114"/>
</dbReference>
<dbReference type="InterPro" id="IPR035959">
    <property type="entry name" value="RutC-like_sf"/>
</dbReference>
<keyword evidence="1" id="KW-0378">Hydrolase</keyword>
<dbReference type="Gene3D" id="3.30.1330.40">
    <property type="entry name" value="RutC-like"/>
    <property type="match status" value="1"/>
</dbReference>
<dbReference type="EMBL" id="JBHPON010000003">
    <property type="protein sequence ID" value="MFC6037295.1"/>
    <property type="molecule type" value="Genomic_DNA"/>
</dbReference>